<accession>A0ABP7NJZ1</accession>
<proteinExistence type="predicted"/>
<evidence type="ECO:0000313" key="1">
    <source>
        <dbReference type="EMBL" id="GAA3948838.1"/>
    </source>
</evidence>
<gene>
    <name evidence="1" type="ORF">GCM10022383_28270</name>
</gene>
<dbReference type="Proteomes" id="UP001501591">
    <property type="component" value="Unassembled WGS sequence"/>
</dbReference>
<sequence>MSDLLDLLGDEWALPDEDAPISRGCKHPDRDLVTHGCRESGRAPREWRDVGAGGYVDGMGRWTACMYCSSCIGTGRTSIRDPWTDELLDWAGANCLYCRGTGFIYHAYDCAASGFHERNHSMWRIREPIPAAAFGVTFDGRTLVPGEFGLPAGADA</sequence>
<protein>
    <submittedName>
        <fullName evidence="1">Uncharacterized protein</fullName>
    </submittedName>
</protein>
<name>A0ABP7NJZ1_9MICO</name>
<comment type="caution">
    <text evidence="1">The sequence shown here is derived from an EMBL/GenBank/DDBJ whole genome shotgun (WGS) entry which is preliminary data.</text>
</comment>
<dbReference type="EMBL" id="BAABCP010000002">
    <property type="protein sequence ID" value="GAA3948838.1"/>
    <property type="molecule type" value="Genomic_DNA"/>
</dbReference>
<evidence type="ECO:0000313" key="2">
    <source>
        <dbReference type="Proteomes" id="UP001501591"/>
    </source>
</evidence>
<organism evidence="1 2">
    <name type="scientific">Microbacterium soli</name>
    <dbReference type="NCBI Taxonomy" id="446075"/>
    <lineage>
        <taxon>Bacteria</taxon>
        <taxon>Bacillati</taxon>
        <taxon>Actinomycetota</taxon>
        <taxon>Actinomycetes</taxon>
        <taxon>Micrococcales</taxon>
        <taxon>Microbacteriaceae</taxon>
        <taxon>Microbacterium</taxon>
    </lineage>
</organism>
<reference evidence="2" key="1">
    <citation type="journal article" date="2019" name="Int. J. Syst. Evol. Microbiol.">
        <title>The Global Catalogue of Microorganisms (GCM) 10K type strain sequencing project: providing services to taxonomists for standard genome sequencing and annotation.</title>
        <authorList>
            <consortium name="The Broad Institute Genomics Platform"/>
            <consortium name="The Broad Institute Genome Sequencing Center for Infectious Disease"/>
            <person name="Wu L."/>
            <person name="Ma J."/>
        </authorList>
    </citation>
    <scope>NUCLEOTIDE SEQUENCE [LARGE SCALE GENOMIC DNA]</scope>
    <source>
        <strain evidence="2">JCM 17024</strain>
    </source>
</reference>
<dbReference type="RefSeq" id="WP_344820353.1">
    <property type="nucleotide sequence ID" value="NZ_BAABCP010000002.1"/>
</dbReference>
<keyword evidence="2" id="KW-1185">Reference proteome</keyword>